<proteinExistence type="predicted"/>
<gene>
    <name evidence="1" type="ORF">SGFS_007880</name>
</gene>
<evidence type="ECO:0000313" key="2">
    <source>
        <dbReference type="Proteomes" id="UP001321542"/>
    </source>
</evidence>
<name>A0ABN5V8D9_9ACTN</name>
<keyword evidence="2" id="KW-1185">Reference proteome</keyword>
<dbReference type="EMBL" id="AP018448">
    <property type="protein sequence ID" value="BBC29494.1"/>
    <property type="molecule type" value="Genomic_DNA"/>
</dbReference>
<evidence type="ECO:0000313" key="1">
    <source>
        <dbReference type="EMBL" id="BBC29494.1"/>
    </source>
</evidence>
<reference evidence="1 2" key="1">
    <citation type="journal article" date="2010" name="ChemBioChem">
        <title>Cloning and characterization of the biosynthetic gene cluster of 16-membered macrolide antibiotic FD-891: involvement of a dual functional cytochrome P450 monooxygenase catalyzing epoxidation and hydroxylation.</title>
        <authorList>
            <person name="Kudo F."/>
            <person name="Motegi A."/>
            <person name="Mizoue K."/>
            <person name="Eguchi T."/>
        </authorList>
    </citation>
    <scope>NUCLEOTIDE SEQUENCE [LARGE SCALE GENOMIC DNA]</scope>
    <source>
        <strain evidence="1 2">A-8890</strain>
    </source>
</reference>
<reference evidence="1 2" key="2">
    <citation type="journal article" date="2023" name="ChemBioChem">
        <title>Acyltransferase Domain Exchange between Two Independent Type I Polyketide Synthases in the Same Producer Strain of Macrolide Antibiotics.</title>
        <authorList>
            <person name="Kudo F."/>
            <person name="Kishikawa K."/>
            <person name="Tsuboi K."/>
            <person name="Kido T."/>
            <person name="Usui T."/>
            <person name="Hashimoto J."/>
            <person name="Shin-Ya K."/>
            <person name="Miyanaga A."/>
            <person name="Eguchi T."/>
        </authorList>
    </citation>
    <scope>NUCLEOTIDE SEQUENCE [LARGE SCALE GENOMIC DNA]</scope>
    <source>
        <strain evidence="1 2">A-8890</strain>
    </source>
</reference>
<protein>
    <submittedName>
        <fullName evidence="1">Uncharacterized protein</fullName>
    </submittedName>
</protein>
<dbReference type="Proteomes" id="UP001321542">
    <property type="component" value="Chromosome"/>
</dbReference>
<sequence length="170" mass="18970">MRVPDTDRLYALSSAYNNPWWPNDPGPGLLINDAVVAMRWYLTNEREENLAVTGHVSHDDGTTWQPLLPSELLADAERAVERAAVTSGDEPRRTAALLRDALIAEAADWLDHRLRYVQPDDPFPYPPATPTLLSWQRGGQIWALALGKVPPEEVLTHLMASFTSRDSTCV</sequence>
<accession>A0ABN5V8D9</accession>
<organism evidence="1 2">
    <name type="scientific">Streptomyces graminofaciens</name>
    <dbReference type="NCBI Taxonomy" id="68212"/>
    <lineage>
        <taxon>Bacteria</taxon>
        <taxon>Bacillati</taxon>
        <taxon>Actinomycetota</taxon>
        <taxon>Actinomycetes</taxon>
        <taxon>Kitasatosporales</taxon>
        <taxon>Streptomycetaceae</taxon>
        <taxon>Streptomyces</taxon>
    </lineage>
</organism>